<accession>A0A915KWZ0</accession>
<keyword evidence="1" id="KW-1185">Reference proteome</keyword>
<name>A0A915KWZ0_ROMCU</name>
<dbReference type="WBParaSite" id="nRc.2.0.1.t43467-RA">
    <property type="protein sequence ID" value="nRc.2.0.1.t43467-RA"/>
    <property type="gene ID" value="nRc.2.0.1.g43467"/>
</dbReference>
<proteinExistence type="predicted"/>
<organism evidence="1 2">
    <name type="scientific">Romanomermis culicivorax</name>
    <name type="common">Nematode worm</name>
    <dbReference type="NCBI Taxonomy" id="13658"/>
    <lineage>
        <taxon>Eukaryota</taxon>
        <taxon>Metazoa</taxon>
        <taxon>Ecdysozoa</taxon>
        <taxon>Nematoda</taxon>
        <taxon>Enoplea</taxon>
        <taxon>Dorylaimia</taxon>
        <taxon>Mermithida</taxon>
        <taxon>Mermithoidea</taxon>
        <taxon>Mermithidae</taxon>
        <taxon>Romanomermis</taxon>
    </lineage>
</organism>
<dbReference type="Proteomes" id="UP000887565">
    <property type="component" value="Unplaced"/>
</dbReference>
<evidence type="ECO:0000313" key="1">
    <source>
        <dbReference type="Proteomes" id="UP000887565"/>
    </source>
</evidence>
<protein>
    <submittedName>
        <fullName evidence="2">Uncharacterized protein</fullName>
    </submittedName>
</protein>
<dbReference type="AlphaFoldDB" id="A0A915KWZ0"/>
<evidence type="ECO:0000313" key="2">
    <source>
        <dbReference type="WBParaSite" id="nRc.2.0.1.t43467-RA"/>
    </source>
</evidence>
<reference evidence="2" key="1">
    <citation type="submission" date="2022-11" db="UniProtKB">
        <authorList>
            <consortium name="WormBaseParasite"/>
        </authorList>
    </citation>
    <scope>IDENTIFICATION</scope>
</reference>
<sequence>MTKFNVWVDNRGSDEDFNEVLVNTKAQSTCRVGEHDANATYVRNPCVIIDRFSSVENLNFSHSRKLIGMVVQTTNASTAVVVGPRGEIIADVICEEYVVKLRQSHNKKQIFYMLPDDKHSVYGFDRTWGFSKWLGCAFETKIRTVQLYVSIQKRSPSSDKATCEDALRNAQARSSYENQDRSYDAYHGHPVIINIHKYETYVPDFGQLRGSDMQFLFLGQNLDNWHYEPGVSIRTASYDFRKLPLGQPYIR</sequence>